<sequence length="109" mass="11215">MPYAAKDLSVLAYANGFTLWHYTTPDAAAQVSEIGYFNGAFDLLRIGDMILVNAGPASQIEGAVVIVSGSDLTNLTVSVTSLTSPTPAPPVITGANDVGALYIPATGTR</sequence>
<reference evidence="1 2" key="1">
    <citation type="submission" date="2019-07" db="EMBL/GenBank/DDBJ databases">
        <title>Genome sequencing of the stress-tolerant strain Azospirillum brasilense Az19.</title>
        <authorList>
            <person name="Maroniche G.A."/>
            <person name="Garcia J.E."/>
            <person name="Pagnussat L."/>
            <person name="Amenta M."/>
            <person name="Creus C.M."/>
        </authorList>
    </citation>
    <scope>NUCLEOTIDE SEQUENCE [LARGE SCALE GENOMIC DNA]</scope>
    <source>
        <strain evidence="1 2">Az19</strain>
    </source>
</reference>
<organism evidence="1 2">
    <name type="scientific">Azospirillum argentinense</name>
    <dbReference type="NCBI Taxonomy" id="2970906"/>
    <lineage>
        <taxon>Bacteria</taxon>
        <taxon>Pseudomonadati</taxon>
        <taxon>Pseudomonadota</taxon>
        <taxon>Alphaproteobacteria</taxon>
        <taxon>Rhodospirillales</taxon>
        <taxon>Azospirillaceae</taxon>
        <taxon>Azospirillum</taxon>
    </lineage>
</organism>
<dbReference type="Proteomes" id="UP000325333">
    <property type="component" value="Unassembled WGS sequence"/>
</dbReference>
<dbReference type="AlphaFoldDB" id="A0A5B0KZQ2"/>
<protein>
    <submittedName>
        <fullName evidence="1">Uncharacterized protein</fullName>
    </submittedName>
</protein>
<gene>
    <name evidence="1" type="ORF">FH063_001361</name>
</gene>
<proteinExistence type="predicted"/>
<dbReference type="RefSeq" id="WP_149648875.1">
    <property type="nucleotide sequence ID" value="NZ_VEWN01000002.1"/>
</dbReference>
<evidence type="ECO:0000313" key="2">
    <source>
        <dbReference type="Proteomes" id="UP000325333"/>
    </source>
</evidence>
<evidence type="ECO:0000313" key="1">
    <source>
        <dbReference type="EMBL" id="KAA1057193.1"/>
    </source>
</evidence>
<accession>A0A5B0KZQ2</accession>
<comment type="caution">
    <text evidence="1">The sequence shown here is derived from an EMBL/GenBank/DDBJ whole genome shotgun (WGS) entry which is preliminary data.</text>
</comment>
<name>A0A5B0KZQ2_9PROT</name>
<dbReference type="EMBL" id="VEWN01000002">
    <property type="protein sequence ID" value="KAA1057193.1"/>
    <property type="molecule type" value="Genomic_DNA"/>
</dbReference>